<comment type="caution">
    <text evidence="1">The sequence shown here is derived from an EMBL/GenBank/DDBJ whole genome shotgun (WGS) entry which is preliminary data.</text>
</comment>
<name>A0ABD2W9K9_9HYME</name>
<evidence type="ECO:0000313" key="1">
    <source>
        <dbReference type="EMBL" id="KAL3389755.1"/>
    </source>
</evidence>
<keyword evidence="2" id="KW-1185">Reference proteome</keyword>
<proteinExistence type="predicted"/>
<reference evidence="1 2" key="1">
    <citation type="journal article" date="2024" name="bioRxiv">
        <title>A reference genome for Trichogramma kaykai: A tiny desert-dwelling parasitoid wasp with competing sex-ratio distorters.</title>
        <authorList>
            <person name="Culotta J."/>
            <person name="Lindsey A.R."/>
        </authorList>
    </citation>
    <scope>NUCLEOTIDE SEQUENCE [LARGE SCALE GENOMIC DNA]</scope>
    <source>
        <strain evidence="1 2">KSX58</strain>
    </source>
</reference>
<dbReference type="Proteomes" id="UP001627154">
    <property type="component" value="Unassembled WGS sequence"/>
</dbReference>
<protein>
    <submittedName>
        <fullName evidence="1">Uncharacterized protein</fullName>
    </submittedName>
</protein>
<evidence type="ECO:0000313" key="2">
    <source>
        <dbReference type="Proteomes" id="UP001627154"/>
    </source>
</evidence>
<accession>A0ABD2W9K9</accession>
<sequence>MMDYHFFEDILMYLCDNICVLVQHNKKVQSLDLENIMFLMSLSRHKIENGSSYQKMIYKHHRYATMAYCEKLKIDDSLVKLQSGSMGVITNVVVGNISATKVITMYIIIQLHSKI</sequence>
<dbReference type="EMBL" id="JBJJXI010000122">
    <property type="protein sequence ID" value="KAL3389755.1"/>
    <property type="molecule type" value="Genomic_DNA"/>
</dbReference>
<dbReference type="AlphaFoldDB" id="A0ABD2W9K9"/>
<organism evidence="1 2">
    <name type="scientific">Trichogramma kaykai</name>
    <dbReference type="NCBI Taxonomy" id="54128"/>
    <lineage>
        <taxon>Eukaryota</taxon>
        <taxon>Metazoa</taxon>
        <taxon>Ecdysozoa</taxon>
        <taxon>Arthropoda</taxon>
        <taxon>Hexapoda</taxon>
        <taxon>Insecta</taxon>
        <taxon>Pterygota</taxon>
        <taxon>Neoptera</taxon>
        <taxon>Endopterygota</taxon>
        <taxon>Hymenoptera</taxon>
        <taxon>Apocrita</taxon>
        <taxon>Proctotrupomorpha</taxon>
        <taxon>Chalcidoidea</taxon>
        <taxon>Trichogrammatidae</taxon>
        <taxon>Trichogramma</taxon>
    </lineage>
</organism>
<gene>
    <name evidence="1" type="ORF">TKK_015118</name>
</gene>